<evidence type="ECO:0000313" key="1">
    <source>
        <dbReference type="EMBL" id="KAG9462140.1"/>
    </source>
</evidence>
<gene>
    <name evidence="1" type="ORF">GDO78_014830</name>
</gene>
<protein>
    <submittedName>
        <fullName evidence="1">Uncharacterized protein</fullName>
    </submittedName>
</protein>
<organism evidence="1 2">
    <name type="scientific">Eleutherodactylus coqui</name>
    <name type="common">Puerto Rican coqui</name>
    <dbReference type="NCBI Taxonomy" id="57060"/>
    <lineage>
        <taxon>Eukaryota</taxon>
        <taxon>Metazoa</taxon>
        <taxon>Chordata</taxon>
        <taxon>Craniata</taxon>
        <taxon>Vertebrata</taxon>
        <taxon>Euteleostomi</taxon>
        <taxon>Amphibia</taxon>
        <taxon>Batrachia</taxon>
        <taxon>Anura</taxon>
        <taxon>Neobatrachia</taxon>
        <taxon>Hyloidea</taxon>
        <taxon>Eleutherodactylidae</taxon>
        <taxon>Eleutherodactylinae</taxon>
        <taxon>Eleutherodactylus</taxon>
        <taxon>Eleutherodactylus</taxon>
    </lineage>
</organism>
<reference evidence="1" key="1">
    <citation type="thesis" date="2020" institute="ProQuest LLC" country="789 East Eisenhower Parkway, Ann Arbor, MI, USA">
        <title>Comparative Genomics and Chromosome Evolution.</title>
        <authorList>
            <person name="Mudd A.B."/>
        </authorList>
    </citation>
    <scope>NUCLEOTIDE SEQUENCE</scope>
    <source>
        <strain evidence="1">HN-11 Male</strain>
        <tissue evidence="1">Kidney and liver</tissue>
    </source>
</reference>
<comment type="caution">
    <text evidence="1">The sequence shown here is derived from an EMBL/GenBank/DDBJ whole genome shotgun (WGS) entry which is preliminary data.</text>
</comment>
<evidence type="ECO:0000313" key="2">
    <source>
        <dbReference type="Proteomes" id="UP000770717"/>
    </source>
</evidence>
<proteinExistence type="predicted"/>
<sequence length="81" mass="9042">MRDIAANQQSLLSLMVKLRLAFLCNEVQHIFTSSKTVTSPTTVPITEVSEGFRSLQCPLIKHCSHSALKKQRADRSITTNN</sequence>
<name>A0A8J6BEK3_ELECQ</name>
<accession>A0A8J6BEK3</accession>
<keyword evidence="2" id="KW-1185">Reference proteome</keyword>
<dbReference type="Proteomes" id="UP000770717">
    <property type="component" value="Unassembled WGS sequence"/>
</dbReference>
<dbReference type="AlphaFoldDB" id="A0A8J6BEK3"/>
<dbReference type="EMBL" id="WNTK01013313">
    <property type="protein sequence ID" value="KAG9462140.1"/>
    <property type="molecule type" value="Genomic_DNA"/>
</dbReference>